<feature type="domain" description="STAS" evidence="8">
    <location>
        <begin position="753"/>
        <end position="860"/>
    </location>
</feature>
<sequence length="1058" mass="115792">MSRREDQPATASSDSAARTIRTANVTSSNNDADTPSPHDFALAALPGTPISRAGLLQPKSYMSSSSNTSRTRHWAVPHTQEDIRDSTMQLSSIPLRSPLSTYSRERDSFIFPTSPGHTPDDAAGGPSLAASISSVQTAESTIDLTESTVSSSDSTAAPTPRGHAGTFHPSGLSILLARQAEADDSTSPTPTAEHNSTQIAVLSAHTPYPESLDEREENPNRSSERTPLLGDVESARSPSAHNGYAYHVCAHPEPVSKRTTRGTVAEWSDHMRQTASPENLKGLATTVVRSLPAVLLGTLLNVLDGISYGMIVFPAAGVFTGLGGVGVSMFFVTAIVSQLVYSSGGSGFAGANGNMMIEVVPFFHILASDIASMIGEDKPKEVIATTIMSFALSSLLTGLTFFLLGALRLGSLIGFFPRHILVGCIGGVGVFLIITGLTVSTRMNDDEFSLSLSTFKFLCLNVHNLALWLPAFILAVLLRIITHYWHHQLAFPLYFIAIPIIFYIVVAAARLNLQTLREQGWLFDMATSHEPWYRFYTYYDLGATRWSAIWNTLPTQFALLFFNILHPPLNVPALAVSLNHDVDTDKELVAHGYSNLLAGILGTVPNYLVYVNTLLFYRVGGVTRVAGFLLAASTTVVLFVGTGPIAYIPVMVVGALIFVLGIDLVKEALWDTRHRVNRSEYITIASIMICMTVWDFVIGVLFGIVVSCFFFVVQSSQRRSIRALHTGETVMSTVRRPSAHRAYIREVSKQTTVMRLQGFLFFGTITNVEETMRKLVSGPAWETNPIRFFMLDLALVAGVDLSAAEALVRVQRFLSAKQVVLVFCGFSFESPIGRALGSVNLLETEGVELFSTFSDALEWTENAYLKAWFVSQKTETPVVELPGRQDINVPQDDSANTPRKAQLLEAGWRTIARDHSSEFVDADNPEPYLTLVRAFSSFGTVDRDEFQPLVAYLERMTLPEGFVLWRQDDAPNGLYIVESGVLRAVYHFSEHTQNTEESMVAGTVAGELSALSETPRNATCTVERQAVVWKLSTESLRRMEVEHAQLAKSFTKLVLKGT</sequence>
<evidence type="ECO:0000256" key="6">
    <source>
        <dbReference type="SAM" id="Phobius"/>
    </source>
</evidence>
<feature type="transmembrane region" description="Helical" evidence="6">
    <location>
        <begin position="460"/>
        <end position="481"/>
    </location>
</feature>
<dbReference type="EMBL" id="MLYV02000945">
    <property type="protein sequence ID" value="PSR74894.1"/>
    <property type="molecule type" value="Genomic_DNA"/>
</dbReference>
<evidence type="ECO:0000313" key="10">
    <source>
        <dbReference type="Proteomes" id="UP000186601"/>
    </source>
</evidence>
<evidence type="ECO:0000259" key="8">
    <source>
        <dbReference type="PROSITE" id="PS50801"/>
    </source>
</evidence>
<comment type="subcellular location">
    <subcellularLocation>
        <location evidence="1">Membrane</location>
        <topology evidence="1">Multi-pass membrane protein</topology>
    </subcellularLocation>
</comment>
<keyword evidence="4 6" id="KW-0472">Membrane</keyword>
<dbReference type="PROSITE" id="PS50042">
    <property type="entry name" value="CNMP_BINDING_3"/>
    <property type="match status" value="1"/>
</dbReference>
<feature type="transmembrane region" description="Helical" evidence="6">
    <location>
        <begin position="493"/>
        <end position="513"/>
    </location>
</feature>
<dbReference type="Pfam" id="PF01740">
    <property type="entry name" value="STAS"/>
    <property type="match status" value="1"/>
</dbReference>
<keyword evidence="3 6" id="KW-1133">Transmembrane helix</keyword>
<dbReference type="AlphaFoldDB" id="A0A2R6NQM6"/>
<feature type="transmembrane region" description="Helical" evidence="6">
    <location>
        <begin position="387"/>
        <end position="407"/>
    </location>
</feature>
<feature type="transmembrane region" description="Helical" evidence="6">
    <location>
        <begin position="682"/>
        <end position="713"/>
    </location>
</feature>
<evidence type="ECO:0000313" key="9">
    <source>
        <dbReference type="EMBL" id="PSR74894.1"/>
    </source>
</evidence>
<dbReference type="Proteomes" id="UP000186601">
    <property type="component" value="Unassembled WGS sequence"/>
</dbReference>
<feature type="transmembrane region" description="Helical" evidence="6">
    <location>
        <begin position="629"/>
        <end position="662"/>
    </location>
</feature>
<dbReference type="CDD" id="cd00038">
    <property type="entry name" value="CAP_ED"/>
    <property type="match status" value="1"/>
</dbReference>
<accession>A0A2R6NQM6</accession>
<feature type="region of interest" description="Disordered" evidence="5">
    <location>
        <begin position="59"/>
        <end position="82"/>
    </location>
</feature>
<dbReference type="OrthoDB" id="409725at2759"/>
<dbReference type="InterPro" id="IPR011547">
    <property type="entry name" value="SLC26A/SulP_dom"/>
</dbReference>
<evidence type="ECO:0000256" key="3">
    <source>
        <dbReference type="ARBA" id="ARBA00022989"/>
    </source>
</evidence>
<dbReference type="Pfam" id="PF00027">
    <property type="entry name" value="cNMP_binding"/>
    <property type="match status" value="1"/>
</dbReference>
<dbReference type="InterPro" id="IPR018490">
    <property type="entry name" value="cNMP-bd_dom_sf"/>
</dbReference>
<dbReference type="SUPFAM" id="SSF51206">
    <property type="entry name" value="cAMP-binding domain-like"/>
    <property type="match status" value="1"/>
</dbReference>
<feature type="transmembrane region" description="Helical" evidence="6">
    <location>
        <begin position="348"/>
        <end position="367"/>
    </location>
</feature>
<dbReference type="PANTHER" id="PTHR43310">
    <property type="entry name" value="SULFATE TRANSPORTER YBAR-RELATED"/>
    <property type="match status" value="1"/>
</dbReference>
<organism evidence="9 10">
    <name type="scientific">Hermanssonia centrifuga</name>
    <dbReference type="NCBI Taxonomy" id="98765"/>
    <lineage>
        <taxon>Eukaryota</taxon>
        <taxon>Fungi</taxon>
        <taxon>Dikarya</taxon>
        <taxon>Basidiomycota</taxon>
        <taxon>Agaricomycotina</taxon>
        <taxon>Agaricomycetes</taxon>
        <taxon>Polyporales</taxon>
        <taxon>Meruliaceae</taxon>
        <taxon>Hermanssonia</taxon>
    </lineage>
</organism>
<name>A0A2R6NQM6_9APHY</name>
<dbReference type="PANTHER" id="PTHR43310:SF4">
    <property type="entry name" value="AFR304WP"/>
    <property type="match status" value="1"/>
</dbReference>
<keyword evidence="2 6" id="KW-0812">Transmembrane</keyword>
<dbReference type="InterPro" id="IPR052706">
    <property type="entry name" value="Membrane-Transporter-like"/>
</dbReference>
<evidence type="ECO:0000259" key="7">
    <source>
        <dbReference type="PROSITE" id="PS50042"/>
    </source>
</evidence>
<reference evidence="9 10" key="1">
    <citation type="submission" date="2018-02" db="EMBL/GenBank/DDBJ databases">
        <title>Genome sequence of the basidiomycete white-rot fungus Phlebia centrifuga.</title>
        <authorList>
            <person name="Granchi Z."/>
            <person name="Peng M."/>
            <person name="de Vries R.P."/>
            <person name="Hilden K."/>
            <person name="Makela M.R."/>
            <person name="Grigoriev I."/>
            <person name="Riley R."/>
        </authorList>
    </citation>
    <scope>NUCLEOTIDE SEQUENCE [LARGE SCALE GENOMIC DNA]</scope>
    <source>
        <strain evidence="9 10">FBCC195</strain>
    </source>
</reference>
<dbReference type="CDD" id="cd07042">
    <property type="entry name" value="STAS_SulP_like_sulfate_transporter"/>
    <property type="match status" value="1"/>
</dbReference>
<evidence type="ECO:0000256" key="1">
    <source>
        <dbReference type="ARBA" id="ARBA00004141"/>
    </source>
</evidence>
<dbReference type="Gene3D" id="3.30.750.24">
    <property type="entry name" value="STAS domain"/>
    <property type="match status" value="1"/>
</dbReference>
<proteinExistence type="predicted"/>
<feature type="compositionally biased region" description="Polar residues" evidence="5">
    <location>
        <begin position="130"/>
        <end position="157"/>
    </location>
</feature>
<keyword evidence="10" id="KW-1185">Reference proteome</keyword>
<feature type="transmembrane region" description="Helical" evidence="6">
    <location>
        <begin position="419"/>
        <end position="440"/>
    </location>
</feature>
<protein>
    <recommendedName>
        <fullName evidence="11">Sulfate transporter</fullName>
    </recommendedName>
</protein>
<evidence type="ECO:0000256" key="2">
    <source>
        <dbReference type="ARBA" id="ARBA00022692"/>
    </source>
</evidence>
<feature type="region of interest" description="Disordered" evidence="5">
    <location>
        <begin position="107"/>
        <end position="238"/>
    </location>
</feature>
<comment type="caution">
    <text evidence="9">The sequence shown here is derived from an EMBL/GenBank/DDBJ whole genome shotgun (WGS) entry which is preliminary data.</text>
</comment>
<evidence type="ECO:0000256" key="4">
    <source>
        <dbReference type="ARBA" id="ARBA00023136"/>
    </source>
</evidence>
<dbReference type="Pfam" id="PF00916">
    <property type="entry name" value="Sulfate_transp"/>
    <property type="match status" value="1"/>
</dbReference>
<feature type="compositionally biased region" description="Polar residues" evidence="5">
    <location>
        <begin position="9"/>
        <end position="33"/>
    </location>
</feature>
<dbReference type="InterPro" id="IPR036513">
    <property type="entry name" value="STAS_dom_sf"/>
</dbReference>
<dbReference type="SMART" id="SM00100">
    <property type="entry name" value="cNMP"/>
    <property type="match status" value="1"/>
</dbReference>
<feature type="region of interest" description="Disordered" evidence="5">
    <location>
        <begin position="1"/>
        <end position="44"/>
    </location>
</feature>
<feature type="transmembrane region" description="Helical" evidence="6">
    <location>
        <begin position="596"/>
        <end position="617"/>
    </location>
</feature>
<dbReference type="GO" id="GO:0016020">
    <property type="term" value="C:membrane"/>
    <property type="evidence" value="ECO:0007669"/>
    <property type="project" value="UniProtKB-SubCell"/>
</dbReference>
<evidence type="ECO:0000256" key="5">
    <source>
        <dbReference type="SAM" id="MobiDB-lite"/>
    </source>
</evidence>
<gene>
    <name evidence="9" type="ORF">PHLCEN_2v9484</name>
</gene>
<feature type="compositionally biased region" description="Polar residues" evidence="5">
    <location>
        <begin position="185"/>
        <end position="200"/>
    </location>
</feature>
<dbReference type="InterPro" id="IPR000595">
    <property type="entry name" value="cNMP-bd_dom"/>
</dbReference>
<dbReference type="InterPro" id="IPR014710">
    <property type="entry name" value="RmlC-like_jellyroll"/>
</dbReference>
<dbReference type="PROSITE" id="PS50801">
    <property type="entry name" value="STAS"/>
    <property type="match status" value="1"/>
</dbReference>
<dbReference type="STRING" id="98765.A0A2R6NQM6"/>
<dbReference type="Gene3D" id="2.60.120.10">
    <property type="entry name" value="Jelly Rolls"/>
    <property type="match status" value="1"/>
</dbReference>
<feature type="domain" description="Cyclic nucleotide-binding" evidence="7">
    <location>
        <begin position="937"/>
        <end position="1039"/>
    </location>
</feature>
<feature type="transmembrane region" description="Helical" evidence="6">
    <location>
        <begin position="306"/>
        <end position="336"/>
    </location>
</feature>
<dbReference type="SUPFAM" id="SSF52091">
    <property type="entry name" value="SpoIIaa-like"/>
    <property type="match status" value="1"/>
</dbReference>
<evidence type="ECO:0008006" key="11">
    <source>
        <dbReference type="Google" id="ProtNLM"/>
    </source>
</evidence>
<dbReference type="InterPro" id="IPR002645">
    <property type="entry name" value="STAS_dom"/>
</dbReference>
<feature type="compositionally biased region" description="Low complexity" evidence="5">
    <location>
        <begin position="60"/>
        <end position="69"/>
    </location>
</feature>